<protein>
    <recommendedName>
        <fullName evidence="3">Nucleoside phosphorylase domain-containing protein</fullName>
    </recommendedName>
</protein>
<name>A0AAD6NEY3_DREDA</name>
<reference evidence="1" key="1">
    <citation type="submission" date="2023-01" db="EMBL/GenBank/DDBJ databases">
        <title>The chitinases involved in constricting ring structure development in the nematode-trapping fungus Drechslerella dactyloides.</title>
        <authorList>
            <person name="Wang R."/>
            <person name="Zhang L."/>
            <person name="Tang P."/>
            <person name="Li S."/>
            <person name="Liang L."/>
        </authorList>
    </citation>
    <scope>NUCLEOTIDE SEQUENCE</scope>
    <source>
        <strain evidence="1">YMF1.00031</strain>
    </source>
</reference>
<gene>
    <name evidence="1" type="ORF">Dda_8694</name>
</gene>
<comment type="caution">
    <text evidence="1">The sequence shown here is derived from an EMBL/GenBank/DDBJ whole genome shotgun (WGS) entry which is preliminary data.</text>
</comment>
<dbReference type="SUPFAM" id="SSF53167">
    <property type="entry name" value="Purine and uridine phosphorylases"/>
    <property type="match status" value="1"/>
</dbReference>
<dbReference type="PANTHER" id="PTHR46082">
    <property type="entry name" value="ATP/GTP-BINDING PROTEIN-RELATED"/>
    <property type="match status" value="1"/>
</dbReference>
<dbReference type="InterPro" id="IPR053137">
    <property type="entry name" value="NLR-like"/>
</dbReference>
<evidence type="ECO:0000313" key="2">
    <source>
        <dbReference type="Proteomes" id="UP001221413"/>
    </source>
</evidence>
<dbReference type="GO" id="GO:0003824">
    <property type="term" value="F:catalytic activity"/>
    <property type="evidence" value="ECO:0007669"/>
    <property type="project" value="InterPro"/>
</dbReference>
<dbReference type="Proteomes" id="UP001221413">
    <property type="component" value="Unassembled WGS sequence"/>
</dbReference>
<dbReference type="InterPro" id="IPR035994">
    <property type="entry name" value="Nucleoside_phosphorylase_sf"/>
</dbReference>
<evidence type="ECO:0000313" key="1">
    <source>
        <dbReference type="EMBL" id="KAJ6256826.1"/>
    </source>
</evidence>
<dbReference type="EMBL" id="JAQGDS010000012">
    <property type="protein sequence ID" value="KAJ6256826.1"/>
    <property type="molecule type" value="Genomic_DNA"/>
</dbReference>
<dbReference type="GO" id="GO:0009116">
    <property type="term" value="P:nucleoside metabolic process"/>
    <property type="evidence" value="ECO:0007669"/>
    <property type="project" value="InterPro"/>
</dbReference>
<proteinExistence type="predicted"/>
<evidence type="ECO:0008006" key="3">
    <source>
        <dbReference type="Google" id="ProtNLM"/>
    </source>
</evidence>
<dbReference type="PANTHER" id="PTHR46082:SF6">
    <property type="entry name" value="AAA+ ATPASE DOMAIN-CONTAINING PROTEIN-RELATED"/>
    <property type="match status" value="1"/>
</dbReference>
<dbReference type="AlphaFoldDB" id="A0AAD6NEY3"/>
<keyword evidence="2" id="KW-1185">Reference proteome</keyword>
<dbReference type="Gene3D" id="3.40.50.1580">
    <property type="entry name" value="Nucleoside phosphorylase domain"/>
    <property type="match status" value="1"/>
</dbReference>
<accession>A0AAD6NEY3</accession>
<sequence>MANSYRPANRDGFGVAIICALTVETNAVEAFFSEVWSGDDSYGKIENDSNIYKTGRIGKLPVVLVQLPNIGSIAAANVATSLHISFPRIKLCLVVGICGGAPNNGQKEILLGDVIMSGALIDYANGRQYSDHMIRRTELEDILPRPSIAIRNFLKQYAGMGMRDLVDDTCVQLDQLLSKSGFEGSKYPGPNEDKLFHSTYRHKHHTGSGSNPPDCEVCSKCQDWHHPVCEIATQSDCSVLRCEDSMLITRTRLEKIKNIIATQPPPTSMLEAIKIYRPEIHIGRVASANLVMKSSYHRDRLAERDKAIAFEMEGPGVWEIFPTIIIKAVFNYADSHKNKVWQPYAAAVAASCMSAVLKEWESAHREQRR</sequence>
<organism evidence="1 2">
    <name type="scientific">Drechslerella dactyloides</name>
    <name type="common">Nematode-trapping fungus</name>
    <name type="synonym">Arthrobotrys dactyloides</name>
    <dbReference type="NCBI Taxonomy" id="74499"/>
    <lineage>
        <taxon>Eukaryota</taxon>
        <taxon>Fungi</taxon>
        <taxon>Dikarya</taxon>
        <taxon>Ascomycota</taxon>
        <taxon>Pezizomycotina</taxon>
        <taxon>Orbiliomycetes</taxon>
        <taxon>Orbiliales</taxon>
        <taxon>Orbiliaceae</taxon>
        <taxon>Drechslerella</taxon>
    </lineage>
</organism>